<keyword evidence="2 5" id="KW-0812">Transmembrane</keyword>
<comment type="subcellular location">
    <subcellularLocation>
        <location evidence="1">Membrane</location>
        <topology evidence="1">Multi-pass membrane protein</topology>
    </subcellularLocation>
</comment>
<feature type="transmembrane region" description="Helical" evidence="5">
    <location>
        <begin position="82"/>
        <end position="112"/>
    </location>
</feature>
<gene>
    <name evidence="6" type="ORF">M8A51_11850</name>
</gene>
<comment type="caution">
    <text evidence="6">The sequence shown here is derived from an EMBL/GenBank/DDBJ whole genome shotgun (WGS) entry which is preliminary data.</text>
</comment>
<dbReference type="InterPro" id="IPR059112">
    <property type="entry name" value="CysZ/EI24"/>
</dbReference>
<sequence length="297" mass="32571">MTLLFDAFWRAVAYCLHPRVILLSLLPLVLIAGAAFVLGWFFWEPAVSAVAGALMQWELLKTARHWLESVGAAAFYAVLPPLIVVAVAVPFIIVASLLAVGMLMAPAIVRLVAQRRFPRLEREQGASFWQSLAWMLGSTAIALAALVVSMPLWLIPPLILLLPPLIWGWLAYRVMSFDALAEHATRAERRELMRAHRWPLVLMGVLTGYAGAAPSVIWAFGAATLILAPLLIVASVWLYTLVFAFSSLWFTHFALAALHVQRERHRAAQPLPGGYARSEPAPLLIESDPPAAPPAIP</sequence>
<evidence type="ECO:0000313" key="7">
    <source>
        <dbReference type="Proteomes" id="UP001165541"/>
    </source>
</evidence>
<evidence type="ECO:0000313" key="6">
    <source>
        <dbReference type="EMBL" id="MCM5680225.1"/>
    </source>
</evidence>
<proteinExistence type="predicted"/>
<evidence type="ECO:0000256" key="1">
    <source>
        <dbReference type="ARBA" id="ARBA00004141"/>
    </source>
</evidence>
<dbReference type="Proteomes" id="UP001165541">
    <property type="component" value="Unassembled WGS sequence"/>
</dbReference>
<name>A0ABT0YNB7_9BURK</name>
<feature type="transmembrane region" description="Helical" evidence="5">
    <location>
        <begin position="20"/>
        <end position="43"/>
    </location>
</feature>
<evidence type="ECO:0000256" key="4">
    <source>
        <dbReference type="ARBA" id="ARBA00023136"/>
    </source>
</evidence>
<feature type="transmembrane region" description="Helical" evidence="5">
    <location>
        <begin position="200"/>
        <end position="230"/>
    </location>
</feature>
<keyword evidence="3 5" id="KW-1133">Transmembrane helix</keyword>
<evidence type="ECO:0000256" key="5">
    <source>
        <dbReference type="SAM" id="Phobius"/>
    </source>
</evidence>
<feature type="transmembrane region" description="Helical" evidence="5">
    <location>
        <begin position="236"/>
        <end position="258"/>
    </location>
</feature>
<dbReference type="EMBL" id="JAMKFE010000006">
    <property type="protein sequence ID" value="MCM5680225.1"/>
    <property type="molecule type" value="Genomic_DNA"/>
</dbReference>
<organism evidence="6 7">
    <name type="scientific">Caldimonas mangrovi</name>
    <dbReference type="NCBI Taxonomy" id="2944811"/>
    <lineage>
        <taxon>Bacteria</taxon>
        <taxon>Pseudomonadati</taxon>
        <taxon>Pseudomonadota</taxon>
        <taxon>Betaproteobacteria</taxon>
        <taxon>Burkholderiales</taxon>
        <taxon>Sphaerotilaceae</taxon>
        <taxon>Caldimonas</taxon>
    </lineage>
</organism>
<dbReference type="RefSeq" id="WP_251778658.1">
    <property type="nucleotide sequence ID" value="NZ_JAMKFE010000006.1"/>
</dbReference>
<evidence type="ECO:0000256" key="3">
    <source>
        <dbReference type="ARBA" id="ARBA00022989"/>
    </source>
</evidence>
<keyword evidence="4 5" id="KW-0472">Membrane</keyword>
<protein>
    <submittedName>
        <fullName evidence="6">EI24 domain-containing protein</fullName>
    </submittedName>
</protein>
<dbReference type="Pfam" id="PF07264">
    <property type="entry name" value="EI24"/>
    <property type="match status" value="1"/>
</dbReference>
<reference evidence="6" key="1">
    <citation type="submission" date="2022-05" db="EMBL/GenBank/DDBJ databases">
        <title>Schlegelella sp. nov., isolated from mangrove soil.</title>
        <authorList>
            <person name="Liu Y."/>
            <person name="Ge X."/>
            <person name="Liu W."/>
        </authorList>
    </citation>
    <scope>NUCLEOTIDE SEQUENCE</scope>
    <source>
        <strain evidence="6">S2-27</strain>
    </source>
</reference>
<accession>A0ABT0YNB7</accession>
<feature type="transmembrane region" description="Helical" evidence="5">
    <location>
        <begin position="132"/>
        <end position="155"/>
    </location>
</feature>
<keyword evidence="7" id="KW-1185">Reference proteome</keyword>
<evidence type="ECO:0000256" key="2">
    <source>
        <dbReference type="ARBA" id="ARBA00022692"/>
    </source>
</evidence>